<reference evidence="2 3" key="1">
    <citation type="submission" date="2019-09" db="EMBL/GenBank/DDBJ databases">
        <title>Screening of Novel Bioactive Compounds from Soil-Associated.</title>
        <authorList>
            <person name="Gong X."/>
        </authorList>
    </citation>
    <scope>NUCLEOTIDE SEQUENCE [LARGE SCALE GENOMIC DNA]</scope>
    <source>
        <strain evidence="2 3">Gxj-6</strain>
    </source>
</reference>
<proteinExistence type="predicted"/>
<sequence length="374" mass="40695">MPLFPDHLLNDALAFLCRVSDAEPADARRLLGDLRAGHPDVPMRLVWQRDHPGGSHHYDLLITAPDGTVSVAFAPARAVPWPLRGSHGAGEQVVVRVDGADVRMEQAMAVLDGLWGDSSLAARLVNAALVEQELERDPVELSAEELQEAMDAFRRARGLLTVRATRDWMAERGLDHASLETIVHQEAAIARLRRRVAADGAAERFAADQDGHDRLSVLRLRYPHLEAARTAAVRLRDRGTRAETFAQAAEEARAEIFAQAAAEAFEYGADVRPALVYRRELGPEAAGTCAGDVLGGGPEPLVTCVLEVRPAVLDDETRRAIENRIFDDWLARRRAEASVEWMWGTALRTGSVTRALRAPDGSRGASPTSPADGG</sequence>
<protein>
    <submittedName>
        <fullName evidence="2">TIGR04500 family putative peptide maturation system protein</fullName>
    </submittedName>
</protein>
<dbReference type="NCBIfam" id="TIGR04500">
    <property type="entry name" value="PpiC_rel_mature"/>
    <property type="match status" value="1"/>
</dbReference>
<dbReference type="InterPro" id="IPR027304">
    <property type="entry name" value="Trigger_fact/SurA_dom_sf"/>
</dbReference>
<feature type="compositionally biased region" description="Polar residues" evidence="1">
    <location>
        <begin position="365"/>
        <end position="374"/>
    </location>
</feature>
<gene>
    <name evidence="2" type="ORF">F5972_31775</name>
</gene>
<name>A0A5J5JTH3_9ACTN</name>
<dbReference type="AlphaFoldDB" id="A0A5J5JTH3"/>
<dbReference type="SUPFAM" id="SSF109998">
    <property type="entry name" value="Triger factor/SurA peptide-binding domain-like"/>
    <property type="match status" value="1"/>
</dbReference>
<dbReference type="Proteomes" id="UP000327011">
    <property type="component" value="Unassembled WGS sequence"/>
</dbReference>
<dbReference type="EMBL" id="VYTZ01000016">
    <property type="protein sequence ID" value="KAA9374479.1"/>
    <property type="molecule type" value="Genomic_DNA"/>
</dbReference>
<feature type="region of interest" description="Disordered" evidence="1">
    <location>
        <begin position="354"/>
        <end position="374"/>
    </location>
</feature>
<dbReference type="Gene3D" id="1.10.4030.10">
    <property type="entry name" value="Porin chaperone SurA, peptide-binding domain"/>
    <property type="match status" value="1"/>
</dbReference>
<dbReference type="InterPro" id="IPR030985">
    <property type="entry name" value="PpiC-rel_mature"/>
</dbReference>
<evidence type="ECO:0000256" key="1">
    <source>
        <dbReference type="SAM" id="MobiDB-lite"/>
    </source>
</evidence>
<evidence type="ECO:0000313" key="2">
    <source>
        <dbReference type="EMBL" id="KAA9374479.1"/>
    </source>
</evidence>
<accession>A0A5J5JTH3</accession>
<evidence type="ECO:0000313" key="3">
    <source>
        <dbReference type="Proteomes" id="UP000327011"/>
    </source>
</evidence>
<keyword evidence="3" id="KW-1185">Reference proteome</keyword>
<organism evidence="2 3">
    <name type="scientific">Microbispora cellulosiformans</name>
    <dbReference type="NCBI Taxonomy" id="2614688"/>
    <lineage>
        <taxon>Bacteria</taxon>
        <taxon>Bacillati</taxon>
        <taxon>Actinomycetota</taxon>
        <taxon>Actinomycetes</taxon>
        <taxon>Streptosporangiales</taxon>
        <taxon>Streptosporangiaceae</taxon>
        <taxon>Microbispora</taxon>
    </lineage>
</organism>
<dbReference type="RefSeq" id="WP_150938931.1">
    <property type="nucleotide sequence ID" value="NZ_VYTZ01000016.1"/>
</dbReference>
<comment type="caution">
    <text evidence="2">The sequence shown here is derived from an EMBL/GenBank/DDBJ whole genome shotgun (WGS) entry which is preliminary data.</text>
</comment>